<dbReference type="AlphaFoldDB" id="A0AA89C4M7"/>
<comment type="subcellular location">
    <subcellularLocation>
        <location evidence="1">Nucleus</location>
    </subcellularLocation>
</comment>
<feature type="region of interest" description="Disordered" evidence="10">
    <location>
        <begin position="292"/>
        <end position="354"/>
    </location>
</feature>
<proteinExistence type="predicted"/>
<feature type="compositionally biased region" description="Polar residues" evidence="10">
    <location>
        <begin position="328"/>
        <end position="346"/>
    </location>
</feature>
<dbReference type="InterPro" id="IPR032718">
    <property type="entry name" value="PGBD4_Znf_C"/>
</dbReference>
<evidence type="ECO:0000256" key="7">
    <source>
        <dbReference type="ARBA" id="ARBA00023125"/>
    </source>
</evidence>
<feature type="region of interest" description="Disordered" evidence="10">
    <location>
        <begin position="368"/>
        <end position="404"/>
    </location>
</feature>
<evidence type="ECO:0000313" key="13">
    <source>
        <dbReference type="Proteomes" id="UP001186944"/>
    </source>
</evidence>
<feature type="region of interest" description="Disordered" evidence="10">
    <location>
        <begin position="199"/>
        <end position="272"/>
    </location>
</feature>
<evidence type="ECO:0000256" key="3">
    <source>
        <dbReference type="ARBA" id="ARBA00022737"/>
    </source>
</evidence>
<feature type="domain" description="BTB" evidence="11">
    <location>
        <begin position="75"/>
        <end position="141"/>
    </location>
</feature>
<dbReference type="GO" id="GO:0005634">
    <property type="term" value="C:nucleus"/>
    <property type="evidence" value="ECO:0007669"/>
    <property type="project" value="UniProtKB-SubCell"/>
</dbReference>
<feature type="compositionally biased region" description="Low complexity" evidence="10">
    <location>
        <begin position="424"/>
        <end position="435"/>
    </location>
</feature>
<evidence type="ECO:0000256" key="2">
    <source>
        <dbReference type="ARBA" id="ARBA00022723"/>
    </source>
</evidence>
<keyword evidence="8" id="KW-0804">Transcription</keyword>
<feature type="region of interest" description="Disordered" evidence="10">
    <location>
        <begin position="424"/>
        <end position="483"/>
    </location>
</feature>
<dbReference type="GO" id="GO:0000981">
    <property type="term" value="F:DNA-binding transcription factor activity, RNA polymerase II-specific"/>
    <property type="evidence" value="ECO:0007669"/>
    <property type="project" value="TreeGrafter"/>
</dbReference>
<dbReference type="InterPro" id="IPR011333">
    <property type="entry name" value="SKP1/BTB/POZ_sf"/>
</dbReference>
<name>A0AA89C4M7_PINIB</name>
<comment type="caution">
    <text evidence="12">The sequence shown here is derived from an EMBL/GenBank/DDBJ whole genome shotgun (WGS) entry which is preliminary data.</text>
</comment>
<dbReference type="Pfam" id="PF00651">
    <property type="entry name" value="BTB"/>
    <property type="match status" value="1"/>
</dbReference>
<reference evidence="12" key="1">
    <citation type="submission" date="2019-08" db="EMBL/GenBank/DDBJ databases">
        <title>The improved chromosome-level genome for the pearl oyster Pinctada fucata martensii using PacBio sequencing and Hi-C.</title>
        <authorList>
            <person name="Zheng Z."/>
        </authorList>
    </citation>
    <scope>NUCLEOTIDE SEQUENCE</scope>
    <source>
        <strain evidence="12">ZZ-2019</strain>
        <tissue evidence="12">Adductor muscle</tissue>
    </source>
</reference>
<keyword evidence="9" id="KW-0539">Nucleus</keyword>
<organism evidence="12 13">
    <name type="scientific">Pinctada imbricata</name>
    <name type="common">Atlantic pearl-oyster</name>
    <name type="synonym">Pinctada martensii</name>
    <dbReference type="NCBI Taxonomy" id="66713"/>
    <lineage>
        <taxon>Eukaryota</taxon>
        <taxon>Metazoa</taxon>
        <taxon>Spiralia</taxon>
        <taxon>Lophotrochozoa</taxon>
        <taxon>Mollusca</taxon>
        <taxon>Bivalvia</taxon>
        <taxon>Autobranchia</taxon>
        <taxon>Pteriomorphia</taxon>
        <taxon>Pterioida</taxon>
        <taxon>Pterioidea</taxon>
        <taxon>Pteriidae</taxon>
        <taxon>Pinctada</taxon>
    </lineage>
</organism>
<keyword evidence="5" id="KW-0862">Zinc</keyword>
<dbReference type="Proteomes" id="UP001186944">
    <property type="component" value="Unassembled WGS sequence"/>
</dbReference>
<dbReference type="Pfam" id="PF13842">
    <property type="entry name" value="zf-Tnp_2"/>
    <property type="match status" value="1"/>
</dbReference>
<keyword evidence="7" id="KW-0238">DNA-binding</keyword>
<protein>
    <recommendedName>
        <fullName evidence="11">BTB domain-containing protein</fullName>
    </recommendedName>
</protein>
<keyword evidence="6" id="KW-0805">Transcription regulation</keyword>
<feature type="compositionally biased region" description="Basic and acidic residues" evidence="10">
    <location>
        <begin position="369"/>
        <end position="379"/>
    </location>
</feature>
<keyword evidence="4" id="KW-0863">Zinc-finger</keyword>
<feature type="compositionally biased region" description="Basic and acidic residues" evidence="10">
    <location>
        <begin position="449"/>
        <end position="463"/>
    </location>
</feature>
<feature type="compositionally biased region" description="Basic and acidic residues" evidence="10">
    <location>
        <begin position="389"/>
        <end position="399"/>
    </location>
</feature>
<dbReference type="InterPro" id="IPR050457">
    <property type="entry name" value="ZnFinger_BTB_dom_contain"/>
</dbReference>
<dbReference type="InterPro" id="IPR000210">
    <property type="entry name" value="BTB/POZ_dom"/>
</dbReference>
<evidence type="ECO:0000256" key="10">
    <source>
        <dbReference type="SAM" id="MobiDB-lite"/>
    </source>
</evidence>
<evidence type="ECO:0000256" key="1">
    <source>
        <dbReference type="ARBA" id="ARBA00004123"/>
    </source>
</evidence>
<dbReference type="PROSITE" id="PS50097">
    <property type="entry name" value="BTB"/>
    <property type="match status" value="1"/>
</dbReference>
<feature type="compositionally biased region" description="Low complexity" evidence="10">
    <location>
        <begin position="305"/>
        <end position="319"/>
    </location>
</feature>
<keyword evidence="3" id="KW-0677">Repeat</keyword>
<feature type="region of interest" description="Disordered" evidence="10">
    <location>
        <begin position="510"/>
        <end position="543"/>
    </location>
</feature>
<evidence type="ECO:0000256" key="9">
    <source>
        <dbReference type="ARBA" id="ARBA00023242"/>
    </source>
</evidence>
<feature type="compositionally biased region" description="Polar residues" evidence="10">
    <location>
        <begin position="215"/>
        <end position="253"/>
    </location>
</feature>
<dbReference type="EMBL" id="VSWD01000005">
    <property type="protein sequence ID" value="KAK3101054.1"/>
    <property type="molecule type" value="Genomic_DNA"/>
</dbReference>
<evidence type="ECO:0000256" key="6">
    <source>
        <dbReference type="ARBA" id="ARBA00023015"/>
    </source>
</evidence>
<dbReference type="GO" id="GO:0000978">
    <property type="term" value="F:RNA polymerase II cis-regulatory region sequence-specific DNA binding"/>
    <property type="evidence" value="ECO:0007669"/>
    <property type="project" value="TreeGrafter"/>
</dbReference>
<sequence>MSPFSTDSLQNLQRTMIAHPNRCSFCRFQPRRKLRERESGTKAIMNCYQKFYTNQIHSSSLLCQLATMWKSQVLCDAIIKSGTISIKAHRVVLVAACPMLQSMENASIGSHLEVRLASDIKEESINTFLQYLYEGFMLLTEENCKDVEKIGRLLQVDSVIKCCADFFKCLSKRSGSVDLSEQYRYNAFNDTEYKHVRSSKMLRTTQDRHLKRRTSFSQPSSPGSKRQRFQGMSASRTPTTDDTFSMSQSYAHTDTSDRIPRGEPPGIAKVASAPQPGVINIVEDSLELVQTDPSLPNRSHTVDQRSGSSSSSFSVGISSRIEHDRGTQILNISENNDIDTSQSKSRPTPPNRLLPAAKSVIPLSVQPAAHHEDGTDVRIHHGSVNESRTYQDDSPDMRPHLGPSIESRGELVYLSPLKSLTKLKTPFSSSSPKPFAVGSPIKNVSETSTDSKEKEETRADKSSNEQSRLQSHDPPQSDPAPDIGLVKIEQEDSDLEMYVSMSEEGRMKIKRTHMDDNTNNGESNEAGDYTREESPGDLSSMSGLQDNSWLMDQSQFTGHGGNASLHESLIRVGPLDPDLSLMSDAANLKLLTGQIAVDFHFVLNDDMGRPYVYIDKDSCRYVYNESLPELEDSTNVTVMSYSSFRKIDAIVGEMNISEGHFAESLKGKQKYCILCKQVGRKTNDGLIGVRTRTKCRHGLNPPAPMMPVQGLFAGQDLNMLWAATSARPCPVNWPIVVENSEGKPFVVIDKESCRFITEEEIPNWRELSILTYDNYCKLESYLNKETSHVHDLESLMGKQKNCIMCKYLGRKTKDGTVPVRSRLRCKACDVGLCKGAPRNCFQLFHQLFKLTSLPDLNFAENTLYVVTNRRHGRRAERSKSYGQYFLETANDEEDVKNYIHVVTNGNVQSKPLMADGINRLLVLQDSLMRPLVSVNALSGRYAGGDNPEDFSNRDVTYLSNENFEKIKNTIGNVDLDNYHVMEGLGGKQKVCLLCKFVGSKTNEGMTPVRTRVKCKYCDIALCRGSPRYCFQMVHQLLKNTMYPDLKF</sequence>
<evidence type="ECO:0000256" key="8">
    <source>
        <dbReference type="ARBA" id="ARBA00023163"/>
    </source>
</evidence>
<dbReference type="PANTHER" id="PTHR46105:SF5">
    <property type="entry name" value="ZINC FINGER AND BTB DOMAIN-CONTAINING PROTEIN 44 ISOFORM X1"/>
    <property type="match status" value="1"/>
</dbReference>
<evidence type="ECO:0000256" key="4">
    <source>
        <dbReference type="ARBA" id="ARBA00022771"/>
    </source>
</evidence>
<dbReference type="GO" id="GO:0008270">
    <property type="term" value="F:zinc ion binding"/>
    <property type="evidence" value="ECO:0007669"/>
    <property type="project" value="UniProtKB-KW"/>
</dbReference>
<keyword evidence="13" id="KW-1185">Reference proteome</keyword>
<evidence type="ECO:0000313" key="12">
    <source>
        <dbReference type="EMBL" id="KAK3101054.1"/>
    </source>
</evidence>
<dbReference type="PANTHER" id="PTHR46105">
    <property type="entry name" value="AGAP004733-PA"/>
    <property type="match status" value="1"/>
</dbReference>
<evidence type="ECO:0000259" key="11">
    <source>
        <dbReference type="PROSITE" id="PS50097"/>
    </source>
</evidence>
<dbReference type="Gene3D" id="3.30.710.10">
    <property type="entry name" value="Potassium Channel Kv1.1, Chain A"/>
    <property type="match status" value="1"/>
</dbReference>
<keyword evidence="2" id="KW-0479">Metal-binding</keyword>
<dbReference type="SUPFAM" id="SSF54695">
    <property type="entry name" value="POZ domain"/>
    <property type="match status" value="1"/>
</dbReference>
<accession>A0AA89C4M7</accession>
<evidence type="ECO:0000256" key="5">
    <source>
        <dbReference type="ARBA" id="ARBA00022833"/>
    </source>
</evidence>
<gene>
    <name evidence="12" type="ORF">FSP39_000606</name>
</gene>
<dbReference type="SMART" id="SM00225">
    <property type="entry name" value="BTB"/>
    <property type="match status" value="1"/>
</dbReference>